<sequence>MRAKKGMTASLGSDSISRVARLTLFRQDLRDLLAGCTPPPTTVSAPRRCFIDADAAKQHSDQLQGVHLIVAELRLHEE</sequence>
<protein>
    <submittedName>
        <fullName evidence="1">Uncharacterized protein</fullName>
    </submittedName>
</protein>
<comment type="caution">
    <text evidence="1">The sequence shown here is derived from an EMBL/GenBank/DDBJ whole genome shotgun (WGS) entry which is preliminary data.</text>
</comment>
<accession>A0A9K3CRY9</accession>
<dbReference type="EMBL" id="BDIP01000199">
    <property type="protein sequence ID" value="GIQ80584.1"/>
    <property type="molecule type" value="Genomic_DNA"/>
</dbReference>
<reference evidence="1 2" key="1">
    <citation type="journal article" date="2018" name="PLoS ONE">
        <title>The draft genome of Kipferlia bialata reveals reductive genome evolution in fornicate parasites.</title>
        <authorList>
            <person name="Tanifuji G."/>
            <person name="Takabayashi S."/>
            <person name="Kume K."/>
            <person name="Takagi M."/>
            <person name="Nakayama T."/>
            <person name="Kamikawa R."/>
            <person name="Inagaki Y."/>
            <person name="Hashimoto T."/>
        </authorList>
    </citation>
    <scope>NUCLEOTIDE SEQUENCE [LARGE SCALE GENOMIC DNA]</scope>
    <source>
        <strain evidence="1">NY0173</strain>
    </source>
</reference>
<proteinExistence type="predicted"/>
<keyword evidence="2" id="KW-1185">Reference proteome</keyword>
<name>A0A9K3CRY9_9EUKA</name>
<dbReference type="AlphaFoldDB" id="A0A9K3CRY9"/>
<gene>
    <name evidence="1" type="ORF">KIPB_001409</name>
</gene>
<evidence type="ECO:0000313" key="2">
    <source>
        <dbReference type="Proteomes" id="UP000265618"/>
    </source>
</evidence>
<dbReference type="Proteomes" id="UP000265618">
    <property type="component" value="Unassembled WGS sequence"/>
</dbReference>
<evidence type="ECO:0000313" key="1">
    <source>
        <dbReference type="EMBL" id="GIQ80584.1"/>
    </source>
</evidence>
<organism evidence="1 2">
    <name type="scientific">Kipferlia bialata</name>
    <dbReference type="NCBI Taxonomy" id="797122"/>
    <lineage>
        <taxon>Eukaryota</taxon>
        <taxon>Metamonada</taxon>
        <taxon>Carpediemonas-like organisms</taxon>
        <taxon>Kipferlia</taxon>
    </lineage>
</organism>